<reference evidence="2 3" key="1">
    <citation type="journal article" date="2013" name="Nat. Commun.">
        <title>Genome sequence and functional genomic analysis of the oil-degrading bacterium Oleispira antarctica.</title>
        <authorList>
            <person name="Kube M."/>
            <person name="Chernikova T.N."/>
            <person name="Al-Ramahi Y."/>
            <person name="Beloqui A."/>
            <person name="Lopez-Cortez N."/>
            <person name="Guazzaroni M.E."/>
            <person name="Heipieper H.J."/>
            <person name="Klages S."/>
            <person name="Kotsyurbenko O.R."/>
            <person name="Langer I."/>
            <person name="Nechitaylo T.Y."/>
            <person name="Lunsdorf H."/>
            <person name="Fernandez M."/>
            <person name="Juarez S."/>
            <person name="Ciordia S."/>
            <person name="Singer A."/>
            <person name="Kagan O."/>
            <person name="Egorova O."/>
            <person name="Petit P.A."/>
            <person name="Stogios P."/>
            <person name="Kim Y."/>
            <person name="Tchigvintsev A."/>
            <person name="Flick R."/>
            <person name="Denaro R."/>
            <person name="Genovese M."/>
            <person name="Albar J.P."/>
            <person name="Reva O.N."/>
            <person name="Martinez-Gomariz M."/>
            <person name="Tran H."/>
            <person name="Ferrer M."/>
            <person name="Savchenko A."/>
            <person name="Yakunin A.F."/>
            <person name="Yakimov M.M."/>
            <person name="Golyshina O.V."/>
            <person name="Reinhardt R."/>
            <person name="Golyshin P.N."/>
        </authorList>
    </citation>
    <scope>NUCLEOTIDE SEQUENCE [LARGE SCALE GENOMIC DNA]</scope>
</reference>
<dbReference type="HOGENOM" id="CLU_1208867_0_0_6"/>
<dbReference type="SUPFAM" id="SSF53850">
    <property type="entry name" value="Periplasmic binding protein-like II"/>
    <property type="match status" value="1"/>
</dbReference>
<evidence type="ECO:0000256" key="1">
    <source>
        <dbReference type="ARBA" id="ARBA00010333"/>
    </source>
</evidence>
<dbReference type="EMBL" id="FO203512">
    <property type="protein sequence ID" value="CCK77846.1"/>
    <property type="molecule type" value="Genomic_DNA"/>
</dbReference>
<evidence type="ECO:0000313" key="3">
    <source>
        <dbReference type="Proteomes" id="UP000032749"/>
    </source>
</evidence>
<sequence>MLILIFLVGNSMTKVSYAETLKVCYDQWAPMTIFPSAGDSARGVVIDMLDQIYSSQGYVLEYYEVPLARGLDMVVKGVCDMLPEYLFSKNSERGFVYASEETFAYTTAFVVRKNDSWRYSGIQSIKHKRIATGPGWDYSSMSVDYQKHIDDPKNSIFVEVIAGEGDVIDRVFSMIKDSRVDLYADNELVLQHALNQHNLNDHLKIVRPGLESKLVEMPIFSQKIPVERRQKLIRIWNEGRLSMKGEKERAFLKKYNVSFEK</sequence>
<dbReference type="STRING" id="698738.OLEAN_C36700"/>
<dbReference type="Gene3D" id="3.40.190.10">
    <property type="entry name" value="Periplasmic binding protein-like II"/>
    <property type="match status" value="2"/>
</dbReference>
<dbReference type="PATRIC" id="fig|698738.3.peg.3817"/>
<protein>
    <submittedName>
        <fullName evidence="2">Uncharacterized protein</fullName>
    </submittedName>
</protein>
<dbReference type="PANTHER" id="PTHR35936">
    <property type="entry name" value="MEMBRANE-BOUND LYTIC MUREIN TRANSGLYCOSYLASE F"/>
    <property type="match status" value="1"/>
</dbReference>
<comment type="similarity">
    <text evidence="1">Belongs to the bacterial solute-binding protein 3 family.</text>
</comment>
<name>R4YRK4_OLEAN</name>
<dbReference type="PANTHER" id="PTHR35936:SF25">
    <property type="entry name" value="ABC TRANSPORTER SUBSTRATE-BINDING PROTEIN"/>
    <property type="match status" value="1"/>
</dbReference>
<evidence type="ECO:0000313" key="2">
    <source>
        <dbReference type="EMBL" id="CCK77846.1"/>
    </source>
</evidence>
<keyword evidence="3" id="KW-1185">Reference proteome</keyword>
<dbReference type="KEGG" id="oai:OLEAN_C36700"/>
<accession>R4YRK4</accession>
<organism evidence="2 3">
    <name type="scientific">Oleispira antarctica RB-8</name>
    <dbReference type="NCBI Taxonomy" id="698738"/>
    <lineage>
        <taxon>Bacteria</taxon>
        <taxon>Pseudomonadati</taxon>
        <taxon>Pseudomonadota</taxon>
        <taxon>Gammaproteobacteria</taxon>
        <taxon>Oceanospirillales</taxon>
        <taxon>Oceanospirillaceae</taxon>
        <taxon>Oleispira</taxon>
    </lineage>
</organism>
<dbReference type="AlphaFoldDB" id="R4YRK4"/>
<proteinExistence type="inferred from homology"/>
<gene>
    <name evidence="2" type="ORF">OLEAN_C36700</name>
</gene>
<dbReference type="Proteomes" id="UP000032749">
    <property type="component" value="Chromosome"/>
</dbReference>